<dbReference type="InterPro" id="IPR000897">
    <property type="entry name" value="SRP54_GTPase_dom"/>
</dbReference>
<dbReference type="GO" id="GO:0005737">
    <property type="term" value="C:cytoplasm"/>
    <property type="evidence" value="ECO:0007669"/>
    <property type="project" value="UniProtKB-SubCell"/>
</dbReference>
<proteinExistence type="inferred from homology"/>
<evidence type="ECO:0000256" key="9">
    <source>
        <dbReference type="ARBA" id="ARBA00053570"/>
    </source>
</evidence>
<dbReference type="InterPro" id="IPR003593">
    <property type="entry name" value="AAA+_ATPase"/>
</dbReference>
<gene>
    <name evidence="10 13" type="primary">ftsY</name>
    <name evidence="13" type="ORF">ENI35_05500</name>
    <name evidence="12" type="ORF">HS1_000089</name>
</gene>
<evidence type="ECO:0000259" key="11">
    <source>
        <dbReference type="PROSITE" id="PS00300"/>
    </source>
</evidence>
<dbReference type="Proteomes" id="UP000070560">
    <property type="component" value="Chromosome"/>
</dbReference>
<comment type="catalytic activity">
    <reaction evidence="8 10">
        <text>GTP + H2O = GDP + phosphate + H(+)</text>
        <dbReference type="Rhea" id="RHEA:19669"/>
        <dbReference type="ChEBI" id="CHEBI:15377"/>
        <dbReference type="ChEBI" id="CHEBI:15378"/>
        <dbReference type="ChEBI" id="CHEBI:37565"/>
        <dbReference type="ChEBI" id="CHEBI:43474"/>
        <dbReference type="ChEBI" id="CHEBI:58189"/>
        <dbReference type="EC" id="3.6.5.4"/>
    </reaction>
</comment>
<dbReference type="NCBIfam" id="TIGR00064">
    <property type="entry name" value="ftsY"/>
    <property type="match status" value="1"/>
</dbReference>
<dbReference type="GO" id="GO:0003924">
    <property type="term" value="F:GTPase activity"/>
    <property type="evidence" value="ECO:0007669"/>
    <property type="project" value="UniProtKB-UniRule"/>
</dbReference>
<dbReference type="SUPFAM" id="SSF47364">
    <property type="entry name" value="Domain of the SRP/SRP receptor G-proteins"/>
    <property type="match status" value="1"/>
</dbReference>
<dbReference type="EC" id="3.6.5.4" evidence="10"/>
<dbReference type="SMART" id="SM00962">
    <property type="entry name" value="SRP54"/>
    <property type="match status" value="1"/>
</dbReference>
<comment type="similarity">
    <text evidence="10">Belongs to the GTP-binding SRP family. FtsY subfamily.</text>
</comment>
<dbReference type="GO" id="GO:0005886">
    <property type="term" value="C:plasma membrane"/>
    <property type="evidence" value="ECO:0007669"/>
    <property type="project" value="UniProtKB-SubCell"/>
</dbReference>
<sequence>MLKWFKKKKEQALEKKPSRLSRLKDKLLKTRQNFSERINHLFLGKKEIDEHILEELEEILIMADLGVEATQKLIQNLTQKTSQKEINSIDQLKQDLKQEILNFLQIEAPPLDIEKAKPFVIMLVGVNGVGKTTAIAKLAKYYKDQGKRSLLIAADTFRAAAIEQLEIWAERVGAEIYKQQPGADPAAVVFDGLQVAKKQEIDIVFVDTAGRLHTKINLMEELKKIKKVIEKSIPLAPHEIWLVLDATTGQNVISQVKMFHEALGVTGLILTKLDGTAKGGIVVSTCYTFKIPLRFIGIGEHLPDLHPFDAQEFVEALL</sequence>
<dbReference type="Gene3D" id="3.40.50.300">
    <property type="entry name" value="P-loop containing nucleotide triphosphate hydrolases"/>
    <property type="match status" value="1"/>
</dbReference>
<protein>
    <recommendedName>
        <fullName evidence="10">Signal recognition particle receptor FtsY</fullName>
        <shortName evidence="10">SRP receptor</shortName>
        <ecNumber evidence="10">3.6.5.4</ecNumber>
    </recommendedName>
</protein>
<dbReference type="Gene3D" id="1.20.120.140">
    <property type="entry name" value="Signal recognition particle SRP54, nucleotide-binding domain"/>
    <property type="match status" value="1"/>
</dbReference>
<dbReference type="Pfam" id="PF02881">
    <property type="entry name" value="SRP54_N"/>
    <property type="match status" value="1"/>
</dbReference>
<accession>A0A7C1VP39</accession>
<dbReference type="GO" id="GO:0005047">
    <property type="term" value="F:signal recognition particle binding"/>
    <property type="evidence" value="ECO:0007669"/>
    <property type="project" value="TreeGrafter"/>
</dbReference>
<feature type="domain" description="SRP54-type proteins GTP-binding" evidence="11">
    <location>
        <begin position="292"/>
        <end position="305"/>
    </location>
</feature>
<dbReference type="FunFam" id="3.40.50.300:FF:000053">
    <property type="entry name" value="Signal recognition particle receptor FtsY"/>
    <property type="match status" value="1"/>
</dbReference>
<dbReference type="InterPro" id="IPR013822">
    <property type="entry name" value="Signal_recog_particl_SRP54_hlx"/>
</dbReference>
<evidence type="ECO:0000256" key="5">
    <source>
        <dbReference type="ARBA" id="ARBA00023134"/>
    </source>
</evidence>
<evidence type="ECO:0000256" key="2">
    <source>
        <dbReference type="ARBA" id="ARBA00022490"/>
    </source>
</evidence>
<keyword evidence="4 10" id="KW-0378">Hydrolase</keyword>
<dbReference type="InterPro" id="IPR004390">
    <property type="entry name" value="SR_rcpt_FtsY"/>
</dbReference>
<organism evidence="13">
    <name type="scientific">Desulfofervidus auxilii</name>
    <dbReference type="NCBI Taxonomy" id="1621989"/>
    <lineage>
        <taxon>Bacteria</taxon>
        <taxon>Pseudomonadati</taxon>
        <taxon>Thermodesulfobacteriota</taxon>
        <taxon>Candidatus Desulfofervidia</taxon>
        <taxon>Candidatus Desulfofervidales</taxon>
        <taxon>Candidatus Desulfofervidaceae</taxon>
        <taxon>Candidatus Desulfofervidus</taxon>
    </lineage>
</organism>
<comment type="subunit">
    <text evidence="10">Part of the signal recognition particle protein translocation system, which is composed of SRP and FtsY.</text>
</comment>
<dbReference type="InterPro" id="IPR042101">
    <property type="entry name" value="SRP54_N_sf"/>
</dbReference>
<keyword evidence="7 10" id="KW-0675">Receptor</keyword>
<keyword evidence="1 10" id="KW-1003">Cell membrane</keyword>
<feature type="binding site" evidence="10">
    <location>
        <begin position="125"/>
        <end position="132"/>
    </location>
    <ligand>
        <name>GTP</name>
        <dbReference type="ChEBI" id="CHEBI:37565"/>
    </ligand>
</feature>
<dbReference type="AlphaFoldDB" id="A0A7C1VP39"/>
<evidence type="ECO:0000256" key="10">
    <source>
        <dbReference type="HAMAP-Rule" id="MF_00920"/>
    </source>
</evidence>
<keyword evidence="5 10" id="KW-0342">GTP-binding</keyword>
<evidence type="ECO:0000256" key="1">
    <source>
        <dbReference type="ARBA" id="ARBA00022475"/>
    </source>
</evidence>
<dbReference type="SMART" id="SM00963">
    <property type="entry name" value="SRP54_N"/>
    <property type="match status" value="1"/>
</dbReference>
<dbReference type="OrthoDB" id="9804720at2"/>
<dbReference type="SUPFAM" id="SSF52540">
    <property type="entry name" value="P-loop containing nucleoside triphosphate hydrolases"/>
    <property type="match status" value="1"/>
</dbReference>
<dbReference type="Pfam" id="PF00448">
    <property type="entry name" value="SRP54"/>
    <property type="match status" value="1"/>
</dbReference>
<dbReference type="PANTHER" id="PTHR43134">
    <property type="entry name" value="SIGNAL RECOGNITION PARTICLE RECEPTOR SUBUNIT ALPHA"/>
    <property type="match status" value="1"/>
</dbReference>
<dbReference type="Proteomes" id="UP000885738">
    <property type="component" value="Unassembled WGS sequence"/>
</dbReference>
<keyword evidence="6 10" id="KW-0472">Membrane</keyword>
<feature type="binding site" evidence="10">
    <location>
        <begin position="271"/>
        <end position="274"/>
    </location>
    <ligand>
        <name>GTP</name>
        <dbReference type="ChEBI" id="CHEBI:37565"/>
    </ligand>
</feature>
<reference evidence="13" key="2">
    <citation type="journal article" date="2020" name="mSystems">
        <title>Genome- and Community-Level Interaction Insights into Carbon Utilization and Element Cycling Functions of Hydrothermarchaeota in Hydrothermal Sediment.</title>
        <authorList>
            <person name="Zhou Z."/>
            <person name="Liu Y."/>
            <person name="Xu W."/>
            <person name="Pan J."/>
            <person name="Luo Z.H."/>
            <person name="Li M."/>
        </authorList>
    </citation>
    <scope>NUCLEOTIDE SEQUENCE [LARGE SCALE GENOMIC DNA]</scope>
    <source>
        <strain evidence="13">HyVt-389</strain>
    </source>
</reference>
<dbReference type="HAMAP" id="MF_00920">
    <property type="entry name" value="FtsY"/>
    <property type="match status" value="1"/>
</dbReference>
<keyword evidence="2 10" id="KW-0963">Cytoplasm</keyword>
<comment type="function">
    <text evidence="9">Involved in targeting and insertion of nascent membrane proteins into the cytoplasmic membrane. Acts as a receptor for the complex formed by the signal recognition particle (SRP) and the ribosome-nascent chain (RNC). Interaction with SRP-RNC leads to the transfer of the RNC complex to the Sec translocase for insertion into the membrane, the hydrolysis of GTP by both Ffh and FtsY, and the dissociation of the SRP-FtsY complex into the individual components.</text>
</comment>
<evidence type="ECO:0000256" key="6">
    <source>
        <dbReference type="ARBA" id="ARBA00023136"/>
    </source>
</evidence>
<dbReference type="GO" id="GO:0005525">
    <property type="term" value="F:GTP binding"/>
    <property type="evidence" value="ECO:0007669"/>
    <property type="project" value="UniProtKB-UniRule"/>
</dbReference>
<reference evidence="12 14" key="1">
    <citation type="submission" date="2015-10" db="EMBL/GenBank/DDBJ databases">
        <title>Candidatus Desulfofervidus auxilii, a hydrogenotrophic sulfate-reducing bacterium involved in the thermophilic anaerobic oxidation of methane.</title>
        <authorList>
            <person name="Krukenberg V."/>
            <person name="Richter M."/>
            <person name="Wegener G."/>
        </authorList>
    </citation>
    <scope>NUCLEOTIDE SEQUENCE [LARGE SCALE GENOMIC DNA]</scope>
    <source>
        <strain evidence="12 14">HS1</strain>
    </source>
</reference>
<keyword evidence="14" id="KW-1185">Reference proteome</keyword>
<dbReference type="KEGG" id="daw:HS1_000089"/>
<evidence type="ECO:0000256" key="7">
    <source>
        <dbReference type="ARBA" id="ARBA00023170"/>
    </source>
</evidence>
<feature type="binding site" evidence="10">
    <location>
        <begin position="207"/>
        <end position="211"/>
    </location>
    <ligand>
        <name>GTP</name>
        <dbReference type="ChEBI" id="CHEBI:37565"/>
    </ligand>
</feature>
<dbReference type="GO" id="GO:0006614">
    <property type="term" value="P:SRP-dependent cotranslational protein targeting to membrane"/>
    <property type="evidence" value="ECO:0007669"/>
    <property type="project" value="InterPro"/>
</dbReference>
<evidence type="ECO:0000256" key="3">
    <source>
        <dbReference type="ARBA" id="ARBA00022741"/>
    </source>
</evidence>
<evidence type="ECO:0000256" key="8">
    <source>
        <dbReference type="ARBA" id="ARBA00048027"/>
    </source>
</evidence>
<dbReference type="SMART" id="SM00382">
    <property type="entry name" value="AAA"/>
    <property type="match status" value="1"/>
</dbReference>
<evidence type="ECO:0000313" key="12">
    <source>
        <dbReference type="EMBL" id="AMM39896.1"/>
    </source>
</evidence>
<evidence type="ECO:0000313" key="14">
    <source>
        <dbReference type="Proteomes" id="UP000070560"/>
    </source>
</evidence>
<dbReference type="PANTHER" id="PTHR43134:SF1">
    <property type="entry name" value="SIGNAL RECOGNITION PARTICLE RECEPTOR SUBUNIT ALPHA"/>
    <property type="match status" value="1"/>
</dbReference>
<dbReference type="InterPro" id="IPR036225">
    <property type="entry name" value="SRP/SRP_N"/>
</dbReference>
<evidence type="ECO:0000313" key="13">
    <source>
        <dbReference type="EMBL" id="HEC68242.1"/>
    </source>
</evidence>
<dbReference type="EMBL" id="CP013015">
    <property type="protein sequence ID" value="AMM39896.1"/>
    <property type="molecule type" value="Genomic_DNA"/>
</dbReference>
<dbReference type="EMBL" id="DRIH01000192">
    <property type="protein sequence ID" value="HEC68242.1"/>
    <property type="molecule type" value="Genomic_DNA"/>
</dbReference>
<keyword evidence="3 10" id="KW-0547">Nucleotide-binding</keyword>
<dbReference type="PROSITE" id="PS00300">
    <property type="entry name" value="SRP54"/>
    <property type="match status" value="1"/>
</dbReference>
<name>A0A7C1VP39_DESA2</name>
<dbReference type="FunFam" id="1.20.120.140:FF:000002">
    <property type="entry name" value="Signal recognition particle receptor FtsY"/>
    <property type="match status" value="1"/>
</dbReference>
<evidence type="ECO:0000256" key="4">
    <source>
        <dbReference type="ARBA" id="ARBA00022801"/>
    </source>
</evidence>
<comment type="subcellular location">
    <subcellularLocation>
        <location evidence="10">Cell membrane</location>
        <topology evidence="10">Peripheral membrane protein</topology>
        <orientation evidence="10">Cytoplasmic side</orientation>
    </subcellularLocation>
    <subcellularLocation>
        <location evidence="10">Cytoplasm</location>
    </subcellularLocation>
</comment>
<dbReference type="InterPro" id="IPR027417">
    <property type="entry name" value="P-loop_NTPase"/>
</dbReference>
<dbReference type="RefSeq" id="WP_066060200.1">
    <property type="nucleotide sequence ID" value="NZ_CP013015.1"/>
</dbReference>
<dbReference type="CDD" id="cd17874">
    <property type="entry name" value="FtsY"/>
    <property type="match status" value="1"/>
</dbReference>